<evidence type="ECO:0000313" key="1">
    <source>
        <dbReference type="EMBL" id="AMQ83357.1"/>
    </source>
</evidence>
<gene>
    <name evidence="1" type="ORF">AWU82_08575</name>
</gene>
<accession>A0ABM5ZK24</accession>
<dbReference type="RefSeq" id="WP_064380175.1">
    <property type="nucleotide sequence ID" value="NZ_BQIG01000002.1"/>
</dbReference>
<dbReference type="Proteomes" id="UP000075187">
    <property type="component" value="Chromosome"/>
</dbReference>
<evidence type="ECO:0000313" key="2">
    <source>
        <dbReference type="Proteomes" id="UP000075187"/>
    </source>
</evidence>
<reference evidence="1" key="1">
    <citation type="submission" date="2017-12" db="EMBL/GenBank/DDBJ databases">
        <title>Pseudomonas sp. MS586 complete sequence.</title>
        <authorList>
            <person name="Lu S."/>
            <person name="Deng P."/>
        </authorList>
    </citation>
    <scope>NUCLEOTIDE SEQUENCE</scope>
    <source>
        <strain evidence="1">MS586</strain>
    </source>
</reference>
<sequence length="140" mass="15741">MAKYVVLQEVKLFYSDSQNHPLYSPFGVNMKDQNNAAYRIHGLPYGPYQRLSGISMKLPPNTPDAGALSLYIDNVTTGLPNNTYSYTVTTANATSVVFYVKPVEMLIVGPGLWDFYGNMYDQPNDTYYIFTTKNATMQLP</sequence>
<dbReference type="EMBL" id="CP014205">
    <property type="protein sequence ID" value="AMQ83357.1"/>
    <property type="molecule type" value="Genomic_DNA"/>
</dbReference>
<keyword evidence="2" id="KW-1185">Reference proteome</keyword>
<name>A0ABM5ZK24_9PSED</name>
<proteinExistence type="predicted"/>
<protein>
    <submittedName>
        <fullName evidence="1">Uncharacterized protein</fullName>
    </submittedName>
</protein>
<organism evidence="1 2">
    <name type="scientific">Pseudomonas glycinae</name>
    <dbReference type="NCBI Taxonomy" id="1785145"/>
    <lineage>
        <taxon>Bacteria</taxon>
        <taxon>Pseudomonadati</taxon>
        <taxon>Pseudomonadota</taxon>
        <taxon>Gammaproteobacteria</taxon>
        <taxon>Pseudomonadales</taxon>
        <taxon>Pseudomonadaceae</taxon>
        <taxon>Pseudomonas</taxon>
    </lineage>
</organism>